<dbReference type="CDD" id="cd01283">
    <property type="entry name" value="cytidine_deaminase"/>
    <property type="match status" value="1"/>
</dbReference>
<evidence type="ECO:0000256" key="1">
    <source>
        <dbReference type="ARBA" id="ARBA00006576"/>
    </source>
</evidence>
<organism evidence="3 4">
    <name type="scientific">Sphingomonas colocasiae</name>
    <dbReference type="NCBI Taxonomy" id="1848973"/>
    <lineage>
        <taxon>Bacteria</taxon>
        <taxon>Pseudomonadati</taxon>
        <taxon>Pseudomonadota</taxon>
        <taxon>Alphaproteobacteria</taxon>
        <taxon>Sphingomonadales</taxon>
        <taxon>Sphingomonadaceae</taxon>
        <taxon>Sphingomonas</taxon>
    </lineage>
</organism>
<evidence type="ECO:0000259" key="2">
    <source>
        <dbReference type="PROSITE" id="PS51747"/>
    </source>
</evidence>
<name>A0ABS7PSX5_9SPHN</name>
<evidence type="ECO:0000313" key="4">
    <source>
        <dbReference type="Proteomes" id="UP000706039"/>
    </source>
</evidence>
<dbReference type="InterPro" id="IPR016193">
    <property type="entry name" value="Cytidine_deaminase-like"/>
</dbReference>
<evidence type="ECO:0000313" key="3">
    <source>
        <dbReference type="EMBL" id="MBY8823094.1"/>
    </source>
</evidence>
<dbReference type="EC" id="3.5.4.5" evidence="3"/>
<dbReference type="NCBIfam" id="NF004064">
    <property type="entry name" value="PRK05578.1"/>
    <property type="match status" value="1"/>
</dbReference>
<dbReference type="EMBL" id="JAINVV010000004">
    <property type="protein sequence ID" value="MBY8823094.1"/>
    <property type="molecule type" value="Genomic_DNA"/>
</dbReference>
<dbReference type="InterPro" id="IPR050202">
    <property type="entry name" value="Cyt/Deoxycyt_deaminase"/>
</dbReference>
<proteinExistence type="inferred from homology"/>
<dbReference type="PROSITE" id="PS51747">
    <property type="entry name" value="CYT_DCMP_DEAMINASES_2"/>
    <property type="match status" value="1"/>
</dbReference>
<dbReference type="PANTHER" id="PTHR11644">
    <property type="entry name" value="CYTIDINE DEAMINASE"/>
    <property type="match status" value="1"/>
</dbReference>
<dbReference type="PANTHER" id="PTHR11644:SF2">
    <property type="entry name" value="CYTIDINE DEAMINASE"/>
    <property type="match status" value="1"/>
</dbReference>
<keyword evidence="4" id="KW-1185">Reference proteome</keyword>
<dbReference type="Proteomes" id="UP000706039">
    <property type="component" value="Unassembled WGS sequence"/>
</dbReference>
<dbReference type="RefSeq" id="WP_222990118.1">
    <property type="nucleotide sequence ID" value="NZ_JAINVV010000004.1"/>
</dbReference>
<comment type="similarity">
    <text evidence="1">Belongs to the cytidine and deoxycytidylate deaminase family.</text>
</comment>
<feature type="domain" description="CMP/dCMP-type deaminase" evidence="2">
    <location>
        <begin position="3"/>
        <end position="144"/>
    </location>
</feature>
<protein>
    <submittedName>
        <fullName evidence="3">Cytidine deaminase</fullName>
        <ecNumber evidence="3">3.5.4.5</ecNumber>
    </submittedName>
</protein>
<accession>A0ABS7PSX5</accession>
<reference evidence="3 4" key="1">
    <citation type="submission" date="2021-08" db="EMBL/GenBank/DDBJ databases">
        <authorList>
            <person name="Tuo L."/>
        </authorList>
    </citation>
    <scope>NUCLEOTIDE SEQUENCE [LARGE SCALE GENOMIC DNA]</scope>
    <source>
        <strain evidence="3 4">JCM 31229</strain>
    </source>
</reference>
<sequence>MNETAGRLIDAARIAAANAHAPYSRFGVGAAVLLDDGSVVTGTNFENASYGLSLCAETVALAKANSEGRLRQVVEIGVIGGMLGVDGAITGADPVRPCGRCRQILNEAAQLAGRDILVHCASADGATIETHRLSELLPHAFGPADLGIG</sequence>
<dbReference type="InterPro" id="IPR002125">
    <property type="entry name" value="CMP_dCMP_dom"/>
</dbReference>
<dbReference type="GO" id="GO:0004126">
    <property type="term" value="F:cytidine deaminase activity"/>
    <property type="evidence" value="ECO:0007669"/>
    <property type="project" value="UniProtKB-EC"/>
</dbReference>
<dbReference type="Gene3D" id="3.40.140.10">
    <property type="entry name" value="Cytidine Deaminase, domain 2"/>
    <property type="match status" value="1"/>
</dbReference>
<keyword evidence="3" id="KW-0378">Hydrolase</keyword>
<dbReference type="SUPFAM" id="SSF53927">
    <property type="entry name" value="Cytidine deaminase-like"/>
    <property type="match status" value="1"/>
</dbReference>
<comment type="caution">
    <text evidence="3">The sequence shown here is derived from an EMBL/GenBank/DDBJ whole genome shotgun (WGS) entry which is preliminary data.</text>
</comment>
<gene>
    <name evidence="3" type="ORF">K7G82_12380</name>
</gene>
<dbReference type="Pfam" id="PF00383">
    <property type="entry name" value="dCMP_cyt_deam_1"/>
    <property type="match status" value="1"/>
</dbReference>